<sequence>MNTLIIIAAIFLWIVSLAGKKKKTTSSQRRLPPIRRPQATKSADPGKKTLDYMMKRPQNENTAPLPEQPKQPIPTEIKTSEKAEPLPHKQDEQKPVPAFSSPPTPREVPANILFQQAVTKAMPSLEKKDNSVVTPLNIDKKNILCAITYAEVLNPPKSLKYLERYGIKRFPIK</sequence>
<keyword evidence="3" id="KW-1185">Reference proteome</keyword>
<dbReference type="RefSeq" id="WP_132550550.1">
    <property type="nucleotide sequence ID" value="NZ_SMAA01000013.1"/>
</dbReference>
<organism evidence="2 3">
    <name type="scientific">Pectinatus cerevisiiphilus</name>
    <dbReference type="NCBI Taxonomy" id="86956"/>
    <lineage>
        <taxon>Bacteria</taxon>
        <taxon>Bacillati</taxon>
        <taxon>Bacillota</taxon>
        <taxon>Negativicutes</taxon>
        <taxon>Selenomonadales</taxon>
        <taxon>Selenomonadaceae</taxon>
        <taxon>Pectinatus</taxon>
    </lineage>
</organism>
<evidence type="ECO:0000313" key="2">
    <source>
        <dbReference type="EMBL" id="TCS77806.1"/>
    </source>
</evidence>
<gene>
    <name evidence="2" type="ORF">EDC37_11343</name>
</gene>
<feature type="region of interest" description="Disordered" evidence="1">
    <location>
        <begin position="22"/>
        <end position="106"/>
    </location>
</feature>
<name>A0A4R3K4W3_9FIRM</name>
<evidence type="ECO:0000313" key="3">
    <source>
        <dbReference type="Proteomes" id="UP000295188"/>
    </source>
</evidence>
<protein>
    <submittedName>
        <fullName evidence="2">Uncharacterized protein</fullName>
    </submittedName>
</protein>
<evidence type="ECO:0000256" key="1">
    <source>
        <dbReference type="SAM" id="MobiDB-lite"/>
    </source>
</evidence>
<reference evidence="2 3" key="1">
    <citation type="submission" date="2019-03" db="EMBL/GenBank/DDBJ databases">
        <title>Genomic Encyclopedia of Type Strains, Phase IV (KMG-IV): sequencing the most valuable type-strain genomes for metagenomic binning, comparative biology and taxonomic classification.</title>
        <authorList>
            <person name="Goeker M."/>
        </authorList>
    </citation>
    <scope>NUCLEOTIDE SEQUENCE [LARGE SCALE GENOMIC DNA]</scope>
    <source>
        <strain evidence="2 3">DSM 20467</strain>
    </source>
</reference>
<dbReference type="Proteomes" id="UP000295188">
    <property type="component" value="Unassembled WGS sequence"/>
</dbReference>
<dbReference type="AlphaFoldDB" id="A0A4R3K4W3"/>
<feature type="compositionally biased region" description="Basic and acidic residues" evidence="1">
    <location>
        <begin position="78"/>
        <end position="94"/>
    </location>
</feature>
<accession>A0A4R3K4W3</accession>
<feature type="compositionally biased region" description="Basic and acidic residues" evidence="1">
    <location>
        <begin position="44"/>
        <end position="58"/>
    </location>
</feature>
<dbReference type="EMBL" id="SMAA01000013">
    <property type="protein sequence ID" value="TCS77806.1"/>
    <property type="molecule type" value="Genomic_DNA"/>
</dbReference>
<comment type="caution">
    <text evidence="2">The sequence shown here is derived from an EMBL/GenBank/DDBJ whole genome shotgun (WGS) entry which is preliminary data.</text>
</comment>
<proteinExistence type="predicted"/>